<sequence length="102" mass="11070">MHVAEELPSWPESKDRQRVWCSIAEATRQCKHQWMREALQLWVRRKGWEGVLDEQQMANAPPAPAVVFGSSSAHFGGTGNGTANGGATVYELAAAGCLSNST</sequence>
<keyword evidence="2" id="KW-0378">Hydrolase</keyword>
<dbReference type="EMBL" id="JAEHOE010000146">
    <property type="protein sequence ID" value="KAG2484620.1"/>
    <property type="molecule type" value="Genomic_DNA"/>
</dbReference>
<dbReference type="Proteomes" id="UP000612055">
    <property type="component" value="Unassembled WGS sequence"/>
</dbReference>
<evidence type="ECO:0000256" key="2">
    <source>
        <dbReference type="ARBA" id="ARBA00022801"/>
    </source>
</evidence>
<dbReference type="PANTHER" id="PTHR12629:SF0">
    <property type="entry name" value="DIPHOSPHOINOSITOL-POLYPHOSPHATE DIPHOSPHATASE"/>
    <property type="match status" value="1"/>
</dbReference>
<keyword evidence="1" id="KW-0479">Metal-binding</keyword>
<reference evidence="3" key="1">
    <citation type="journal article" date="2020" name="bioRxiv">
        <title>Comparative genomics of Chlamydomonas.</title>
        <authorList>
            <person name="Craig R.J."/>
            <person name="Hasan A.R."/>
            <person name="Ness R.W."/>
            <person name="Keightley P.D."/>
        </authorList>
    </citation>
    <scope>NUCLEOTIDE SEQUENCE</scope>
    <source>
        <strain evidence="3">CCAP 11/70</strain>
    </source>
</reference>
<gene>
    <name evidence="3" type="ORF">HYH03_016574</name>
</gene>
<proteinExistence type="predicted"/>
<dbReference type="AlphaFoldDB" id="A0A835XJN3"/>
<evidence type="ECO:0000313" key="3">
    <source>
        <dbReference type="EMBL" id="KAG2484620.1"/>
    </source>
</evidence>
<dbReference type="GO" id="GO:0005634">
    <property type="term" value="C:nucleus"/>
    <property type="evidence" value="ECO:0007669"/>
    <property type="project" value="TreeGrafter"/>
</dbReference>
<organism evidence="3 4">
    <name type="scientific">Edaphochlamys debaryana</name>
    <dbReference type="NCBI Taxonomy" id="47281"/>
    <lineage>
        <taxon>Eukaryota</taxon>
        <taxon>Viridiplantae</taxon>
        <taxon>Chlorophyta</taxon>
        <taxon>core chlorophytes</taxon>
        <taxon>Chlorophyceae</taxon>
        <taxon>CS clade</taxon>
        <taxon>Chlamydomonadales</taxon>
        <taxon>Chlamydomonadales incertae sedis</taxon>
        <taxon>Edaphochlamys</taxon>
    </lineage>
</organism>
<dbReference type="GO" id="GO:0005737">
    <property type="term" value="C:cytoplasm"/>
    <property type="evidence" value="ECO:0007669"/>
    <property type="project" value="TreeGrafter"/>
</dbReference>
<comment type="caution">
    <text evidence="3">The sequence shown here is derived from an EMBL/GenBank/DDBJ whole genome shotgun (WGS) entry which is preliminary data.</text>
</comment>
<keyword evidence="4" id="KW-1185">Reference proteome</keyword>
<protein>
    <submittedName>
        <fullName evidence="3">Uncharacterized protein</fullName>
    </submittedName>
</protein>
<dbReference type="OrthoDB" id="2011998at2759"/>
<evidence type="ECO:0000256" key="1">
    <source>
        <dbReference type="ARBA" id="ARBA00022723"/>
    </source>
</evidence>
<dbReference type="GO" id="GO:0016787">
    <property type="term" value="F:hydrolase activity"/>
    <property type="evidence" value="ECO:0007669"/>
    <property type="project" value="UniProtKB-KW"/>
</dbReference>
<dbReference type="GO" id="GO:0046872">
    <property type="term" value="F:metal ion binding"/>
    <property type="evidence" value="ECO:0007669"/>
    <property type="project" value="UniProtKB-KW"/>
</dbReference>
<dbReference type="PANTHER" id="PTHR12629">
    <property type="entry name" value="DIPHOSPHOINOSITOL POLYPHOSPHATE PHOSPHOHYDROLASE"/>
    <property type="match status" value="1"/>
</dbReference>
<accession>A0A835XJN3</accession>
<name>A0A835XJN3_9CHLO</name>
<evidence type="ECO:0000313" key="4">
    <source>
        <dbReference type="Proteomes" id="UP000612055"/>
    </source>
</evidence>